<gene>
    <name evidence="2" type="ORF">I6J21_09480</name>
</gene>
<dbReference type="Gene3D" id="3.40.50.300">
    <property type="entry name" value="P-loop containing nucleotide triphosphate hydrolases"/>
    <property type="match status" value="1"/>
</dbReference>
<dbReference type="CDD" id="cd00009">
    <property type="entry name" value="AAA"/>
    <property type="match status" value="1"/>
</dbReference>
<keyword evidence="2" id="KW-0547">Nucleotide-binding</keyword>
<dbReference type="GO" id="GO:0005524">
    <property type="term" value="F:ATP binding"/>
    <property type="evidence" value="ECO:0007669"/>
    <property type="project" value="UniProtKB-KW"/>
</dbReference>
<evidence type="ECO:0000313" key="2">
    <source>
        <dbReference type="EMBL" id="QRP70011.1"/>
    </source>
</evidence>
<evidence type="ECO:0000259" key="1">
    <source>
        <dbReference type="Pfam" id="PF01695"/>
    </source>
</evidence>
<dbReference type="InterPro" id="IPR027417">
    <property type="entry name" value="P-loop_NTPase"/>
</dbReference>
<dbReference type="Proteomes" id="UP000617681">
    <property type="component" value="Chromosome"/>
</dbReference>
<sequence length="258" mass="29179">MTTLNDDNAFAVDENKRKRMRSLRVSTFGDIFFKLATQDTYADALSEDVFLAAVDEAFEQRRQRNIGKAIDRAGFRYPDATLAEIIRPQERGINMRQLKRIAATNWRETPTNLHIFAPTGTGKTYIACAIGVAACHNEYTVAYYRLDQLVDMLAVFSPTDEKYLDAMKKLKNVDVLIIDDFLTLGINQRGQEDLTKIIFDRDGRLPTIISSQSTAAYWLQALPDRAGADSLVSRLNNGHRIQLGDYDIRQALTPPEPQ</sequence>
<evidence type="ECO:0000313" key="3">
    <source>
        <dbReference type="Proteomes" id="UP000617681"/>
    </source>
</evidence>
<feature type="domain" description="IstB-like ATP-binding" evidence="1">
    <location>
        <begin position="23"/>
        <end position="242"/>
    </location>
</feature>
<dbReference type="PANTHER" id="PTHR30050:SF4">
    <property type="entry name" value="ATP-BINDING PROTEIN RV3427C IN INSERTION SEQUENCE-RELATED"/>
    <property type="match status" value="1"/>
</dbReference>
<dbReference type="InterPro" id="IPR002611">
    <property type="entry name" value="IstB_ATP-bd"/>
</dbReference>
<reference evidence="2" key="1">
    <citation type="submission" date="2021-02" db="EMBL/GenBank/DDBJ databases">
        <title>FDA dAtabase for Regulatory Grade micrObial Sequences (FDA-ARGOS): Supporting development and validation of Infectious Disease Dx tests.</title>
        <authorList>
            <person name="Sproer C."/>
            <person name="Gronow S."/>
            <person name="Severitt S."/>
            <person name="Schroder I."/>
            <person name="Tallon L."/>
            <person name="Sadzewicz L."/>
            <person name="Zhao X."/>
            <person name="Boylan J."/>
            <person name="Ott S."/>
            <person name="Bowen H."/>
            <person name="Vavikolanu K."/>
            <person name="Mehta A."/>
            <person name="Aluvathingal J."/>
            <person name="Nadendla S."/>
            <person name="Lowell S."/>
            <person name="Myers T."/>
            <person name="Yan Y."/>
            <person name="Sichtig H."/>
        </authorList>
    </citation>
    <scope>NUCLEOTIDE SEQUENCE</scope>
    <source>
        <strain evidence="2">FDAARGOS_1191</strain>
    </source>
</reference>
<keyword evidence="2" id="KW-0067">ATP-binding</keyword>
<dbReference type="SUPFAM" id="SSF52540">
    <property type="entry name" value="P-loop containing nucleoside triphosphate hydrolases"/>
    <property type="match status" value="1"/>
</dbReference>
<dbReference type="AlphaFoldDB" id="A0AAX1L6G8"/>
<dbReference type="Pfam" id="PF01695">
    <property type="entry name" value="IstB_IS21"/>
    <property type="match status" value="1"/>
</dbReference>
<dbReference type="InterPro" id="IPR028350">
    <property type="entry name" value="DNAC/IstB-like"/>
</dbReference>
<dbReference type="PANTHER" id="PTHR30050">
    <property type="entry name" value="CHROMOSOMAL REPLICATION INITIATOR PROTEIN DNAA"/>
    <property type="match status" value="1"/>
</dbReference>
<protein>
    <submittedName>
        <fullName evidence="2">ATP-binding protein</fullName>
    </submittedName>
</protein>
<accession>A0AAX1L6G8</accession>
<name>A0AAX1L6G8_9CORY</name>
<proteinExistence type="predicted"/>
<dbReference type="RefSeq" id="WP_005395229.1">
    <property type="nucleotide sequence ID" value="NZ_CP069534.1"/>
</dbReference>
<dbReference type="PIRSF" id="PIRSF003073">
    <property type="entry name" value="DNAC_TnpB_IstB"/>
    <property type="match status" value="1"/>
</dbReference>
<dbReference type="EMBL" id="CP069534">
    <property type="protein sequence ID" value="QRP70011.1"/>
    <property type="molecule type" value="Genomic_DNA"/>
</dbReference>
<organism evidence="2 3">
    <name type="scientific">Corynebacterium glucuronolyticum</name>
    <dbReference type="NCBI Taxonomy" id="39791"/>
    <lineage>
        <taxon>Bacteria</taxon>
        <taxon>Bacillati</taxon>
        <taxon>Actinomycetota</taxon>
        <taxon>Actinomycetes</taxon>
        <taxon>Mycobacteriales</taxon>
        <taxon>Corynebacteriaceae</taxon>
        <taxon>Corynebacterium</taxon>
    </lineage>
</organism>
<dbReference type="GO" id="GO:0006260">
    <property type="term" value="P:DNA replication"/>
    <property type="evidence" value="ECO:0007669"/>
    <property type="project" value="TreeGrafter"/>
</dbReference>